<evidence type="ECO:0000256" key="2">
    <source>
        <dbReference type="ARBA" id="ARBA00012438"/>
    </source>
</evidence>
<evidence type="ECO:0000256" key="7">
    <source>
        <dbReference type="SAM" id="Coils"/>
    </source>
</evidence>
<comment type="catalytic activity">
    <reaction evidence="1">
        <text>ATP + protein L-histidine = ADP + protein N-phospho-L-histidine.</text>
        <dbReference type="EC" id="2.7.13.3"/>
    </reaction>
</comment>
<name>A0A8T7M7I3_9CHLR</name>
<feature type="compositionally biased region" description="Low complexity" evidence="8">
    <location>
        <begin position="15"/>
        <end position="29"/>
    </location>
</feature>
<feature type="region of interest" description="Disordered" evidence="8">
    <location>
        <begin position="1"/>
        <end position="32"/>
    </location>
</feature>
<keyword evidence="4" id="KW-0808">Transferase</keyword>
<proteinExistence type="predicted"/>
<dbReference type="CDD" id="cd00082">
    <property type="entry name" value="HisKA"/>
    <property type="match status" value="1"/>
</dbReference>
<dbReference type="PRINTS" id="PR00344">
    <property type="entry name" value="BCTRLSENSOR"/>
</dbReference>
<sequence length="584" mass="64477">MSISDAYNRDRSKASSDTSTTPNRSSNNSKKGADISLESEVILLRQRLAEYEAELRSLHLQNEQLRERLSNSHVSEKERAEFISNVAHELRSPLTSIKGYVDLLLEGEAGDLTELQNEFLCVVGANNEKLARIISDLLDVSRLESGRLSFNPGPRSLREIAEQAIEATKAQFEAKSINFVIELPVALTRHGVLEVNVDPDRLIQAIKVLLSNSTRYTPNGGTVKFSVQADEADMQAIISITDQSPPINQHEIPALFTKFWQSENPAWRETGSPGLSLALVKAIAEMHDGNVSVVPNPAGTNTFTITLPLLITPQPHKVTELTGNIEVQHAVLVITQNPMFAKFAEEVLSDSGFQVVVTEDYSVISSPMPAWIPDLILADGNAIISENKNPVIGSVPLLQVSLSELEMMVLAEGAVAVLPYPASDSATLEYILQIIGTEVPEVLAESYRATETILLVSQVSSNLRNLDKLLRDAGFTKVYRATMEYDALALARRYRPSFMLVDLNNGKKVSGALFEALNEDPLLRKTLSLIFVPPDYIMQTVVPDYQPGTSNVEKFDSKTYTNHVPKPFLRRRFLSLAKRLVGKS</sequence>
<keyword evidence="5 10" id="KW-0418">Kinase</keyword>
<dbReference type="InterPro" id="IPR036097">
    <property type="entry name" value="HisK_dim/P_sf"/>
</dbReference>
<dbReference type="EC" id="2.7.13.3" evidence="2"/>
<reference evidence="10 12" key="1">
    <citation type="submission" date="2020-06" db="EMBL/GenBank/DDBJ databases">
        <title>Anoxygenic phototrophic Chloroflexota member uses a Type I reaction center.</title>
        <authorList>
            <person name="Tsuji J.M."/>
            <person name="Shaw N.A."/>
            <person name="Nagashima S."/>
            <person name="Venkiteswaran J."/>
            <person name="Schiff S.L."/>
            <person name="Hanada S."/>
            <person name="Tank M."/>
            <person name="Neufeld J.D."/>
        </authorList>
    </citation>
    <scope>NUCLEOTIDE SEQUENCE [LARGE SCALE GENOMIC DNA]</scope>
    <source>
        <strain evidence="10">L227-S17</strain>
    </source>
</reference>
<evidence type="ECO:0000256" key="8">
    <source>
        <dbReference type="SAM" id="MobiDB-lite"/>
    </source>
</evidence>
<dbReference type="InterPro" id="IPR005467">
    <property type="entry name" value="His_kinase_dom"/>
</dbReference>
<dbReference type="InterPro" id="IPR004358">
    <property type="entry name" value="Sig_transdc_His_kin-like_C"/>
</dbReference>
<keyword evidence="7" id="KW-0175">Coiled coil</keyword>
<evidence type="ECO:0000313" key="10">
    <source>
        <dbReference type="EMBL" id="NWJ48011.1"/>
    </source>
</evidence>
<dbReference type="SMART" id="SM00387">
    <property type="entry name" value="HATPase_c"/>
    <property type="match status" value="1"/>
</dbReference>
<keyword evidence="3" id="KW-0597">Phosphoprotein</keyword>
<dbReference type="Pfam" id="PF02518">
    <property type="entry name" value="HATPase_c"/>
    <property type="match status" value="1"/>
</dbReference>
<accession>A0A8T7M7I3</accession>
<dbReference type="RefSeq" id="WP_341471790.1">
    <property type="nucleotide sequence ID" value="NZ_CP128400.1"/>
</dbReference>
<evidence type="ECO:0000256" key="5">
    <source>
        <dbReference type="ARBA" id="ARBA00022777"/>
    </source>
</evidence>
<evidence type="ECO:0000256" key="1">
    <source>
        <dbReference type="ARBA" id="ARBA00000085"/>
    </source>
</evidence>
<dbReference type="EMBL" id="CP128400">
    <property type="protein sequence ID" value="WJW69916.1"/>
    <property type="molecule type" value="Genomic_DNA"/>
</dbReference>
<dbReference type="InterPro" id="IPR003661">
    <property type="entry name" value="HisK_dim/P_dom"/>
</dbReference>
<dbReference type="EMBL" id="JACATZ010000003">
    <property type="protein sequence ID" value="NWJ48011.1"/>
    <property type="molecule type" value="Genomic_DNA"/>
</dbReference>
<dbReference type="PANTHER" id="PTHR43547">
    <property type="entry name" value="TWO-COMPONENT HISTIDINE KINASE"/>
    <property type="match status" value="1"/>
</dbReference>
<dbReference type="SUPFAM" id="SSF47384">
    <property type="entry name" value="Homodimeric domain of signal transducing histidine kinase"/>
    <property type="match status" value="1"/>
</dbReference>
<feature type="coiled-coil region" evidence="7">
    <location>
        <begin position="41"/>
        <end position="68"/>
    </location>
</feature>
<evidence type="ECO:0000256" key="4">
    <source>
        <dbReference type="ARBA" id="ARBA00022679"/>
    </source>
</evidence>
<dbReference type="Pfam" id="PF00512">
    <property type="entry name" value="HisKA"/>
    <property type="match status" value="1"/>
</dbReference>
<keyword evidence="13" id="KW-1185">Reference proteome</keyword>
<dbReference type="InterPro" id="IPR003594">
    <property type="entry name" value="HATPase_dom"/>
</dbReference>
<dbReference type="PROSITE" id="PS50109">
    <property type="entry name" value="HIS_KIN"/>
    <property type="match status" value="1"/>
</dbReference>
<evidence type="ECO:0000313" key="11">
    <source>
        <dbReference type="EMBL" id="WJW69916.1"/>
    </source>
</evidence>
<reference evidence="11" key="2">
    <citation type="journal article" date="2024" name="Nature">
        <title>Anoxygenic phototroph of the Chloroflexota uses a type I reaction centre.</title>
        <authorList>
            <person name="Tsuji J.M."/>
            <person name="Shaw N.A."/>
            <person name="Nagashima S."/>
            <person name="Venkiteswaran J.J."/>
            <person name="Schiff S.L."/>
            <person name="Watanabe T."/>
            <person name="Fukui M."/>
            <person name="Hanada S."/>
            <person name="Tank M."/>
            <person name="Neufeld J.D."/>
        </authorList>
    </citation>
    <scope>NUCLEOTIDE SEQUENCE</scope>
    <source>
        <strain evidence="11">L227-S17</strain>
    </source>
</reference>
<dbReference type="SMART" id="SM00388">
    <property type="entry name" value="HisKA"/>
    <property type="match status" value="1"/>
</dbReference>
<gene>
    <name evidence="10" type="ORF">HXX08_19320</name>
    <name evidence="11" type="ORF">OZ401_003546</name>
</gene>
<dbReference type="AlphaFoldDB" id="A0A8T7M7I3"/>
<protein>
    <recommendedName>
        <fullName evidence="2">histidine kinase</fullName>
        <ecNumber evidence="2">2.7.13.3</ecNumber>
    </recommendedName>
</protein>
<feature type="domain" description="Histidine kinase" evidence="9">
    <location>
        <begin position="85"/>
        <end position="311"/>
    </location>
</feature>
<evidence type="ECO:0000313" key="13">
    <source>
        <dbReference type="Proteomes" id="UP001431572"/>
    </source>
</evidence>
<dbReference type="PANTHER" id="PTHR43547:SF2">
    <property type="entry name" value="HYBRID SIGNAL TRANSDUCTION HISTIDINE KINASE C"/>
    <property type="match status" value="1"/>
</dbReference>
<evidence type="ECO:0000256" key="3">
    <source>
        <dbReference type="ARBA" id="ARBA00022553"/>
    </source>
</evidence>
<evidence type="ECO:0000256" key="6">
    <source>
        <dbReference type="ARBA" id="ARBA00023012"/>
    </source>
</evidence>
<dbReference type="Gene3D" id="3.30.565.10">
    <property type="entry name" value="Histidine kinase-like ATPase, C-terminal domain"/>
    <property type="match status" value="1"/>
</dbReference>
<evidence type="ECO:0000259" key="9">
    <source>
        <dbReference type="PROSITE" id="PS50109"/>
    </source>
</evidence>
<dbReference type="InterPro" id="IPR036890">
    <property type="entry name" value="HATPase_C_sf"/>
</dbReference>
<dbReference type="GO" id="GO:0000155">
    <property type="term" value="F:phosphorelay sensor kinase activity"/>
    <property type="evidence" value="ECO:0007669"/>
    <property type="project" value="InterPro"/>
</dbReference>
<organism evidence="10 12">
    <name type="scientific">Candidatus Chlorohelix allophototropha</name>
    <dbReference type="NCBI Taxonomy" id="3003348"/>
    <lineage>
        <taxon>Bacteria</taxon>
        <taxon>Bacillati</taxon>
        <taxon>Chloroflexota</taxon>
        <taxon>Chloroflexia</taxon>
        <taxon>Candidatus Chloroheliales</taxon>
        <taxon>Candidatus Chloroheliaceae</taxon>
        <taxon>Candidatus Chlorohelix</taxon>
    </lineage>
</organism>
<dbReference type="SUPFAM" id="SSF55874">
    <property type="entry name" value="ATPase domain of HSP90 chaperone/DNA topoisomerase II/histidine kinase"/>
    <property type="match status" value="1"/>
</dbReference>
<dbReference type="Gene3D" id="1.10.287.130">
    <property type="match status" value="1"/>
</dbReference>
<dbReference type="Proteomes" id="UP000521676">
    <property type="component" value="Unassembled WGS sequence"/>
</dbReference>
<keyword evidence="6" id="KW-0902">Two-component regulatory system</keyword>
<dbReference type="FunFam" id="1.10.287.130:FF:000001">
    <property type="entry name" value="Two-component sensor histidine kinase"/>
    <property type="match status" value="1"/>
</dbReference>
<dbReference type="Proteomes" id="UP001431572">
    <property type="component" value="Chromosome 2"/>
</dbReference>
<evidence type="ECO:0000313" key="12">
    <source>
        <dbReference type="Proteomes" id="UP000521676"/>
    </source>
</evidence>